<evidence type="ECO:0000256" key="25">
    <source>
        <dbReference type="SAM" id="MobiDB-lite"/>
    </source>
</evidence>
<proteinExistence type="inferred from homology"/>
<comment type="subcellular location">
    <subcellularLocation>
        <location evidence="1">Cell membrane</location>
    </subcellularLocation>
</comment>
<accession>A0AAV2ZMJ7</accession>
<evidence type="ECO:0000256" key="16">
    <source>
        <dbReference type="ARBA" id="ARBA00043733"/>
    </source>
</evidence>
<evidence type="ECO:0000313" key="27">
    <source>
        <dbReference type="Proteomes" id="UP001181693"/>
    </source>
</evidence>
<dbReference type="Proteomes" id="UP001181693">
    <property type="component" value="Unassembled WGS sequence"/>
</dbReference>
<evidence type="ECO:0000313" key="26">
    <source>
        <dbReference type="EMBL" id="DBA15193.1"/>
    </source>
</evidence>
<dbReference type="GO" id="GO:0034417">
    <property type="term" value="F:bisphosphoglycerate 3-phosphatase activity"/>
    <property type="evidence" value="ECO:0007669"/>
    <property type="project" value="UniProtKB-EC"/>
</dbReference>
<comment type="catalytic activity">
    <reaction evidence="17">
        <text>1D-myo-inositol 1,2,3,6-tetrakisphosphate + H2O = 1D-myo-inositol 1,2,3-trisphosphate + phosphate</text>
        <dbReference type="Rhea" id="RHEA:77123"/>
        <dbReference type="ChEBI" id="CHEBI:15377"/>
        <dbReference type="ChEBI" id="CHEBI:43474"/>
        <dbReference type="ChEBI" id="CHEBI:195534"/>
        <dbReference type="ChEBI" id="CHEBI:195536"/>
    </reaction>
    <physiologicalReaction direction="left-to-right" evidence="17">
        <dbReference type="Rhea" id="RHEA:77124"/>
    </physiologicalReaction>
</comment>
<keyword evidence="7" id="KW-0732">Signal</keyword>
<comment type="catalytic activity">
    <reaction evidence="23">
        <text>1D-myo-inositol 1,4,5,6-tetrakisphosphate + H2O = 1D-myo-inositol 1,4,5-trisphosphate + phosphate</text>
        <dbReference type="Rhea" id="RHEA:77147"/>
        <dbReference type="ChEBI" id="CHEBI:15377"/>
        <dbReference type="ChEBI" id="CHEBI:43474"/>
        <dbReference type="ChEBI" id="CHEBI:57627"/>
        <dbReference type="ChEBI" id="CHEBI:203600"/>
    </reaction>
    <physiologicalReaction direction="left-to-right" evidence="23">
        <dbReference type="Rhea" id="RHEA:77148"/>
    </physiologicalReaction>
</comment>
<comment type="catalytic activity">
    <reaction evidence="15">
        <text>1D-myo-inositol hexakisphosphate + H2O = 1D-myo-inositol 1,2,4,5,6-pentakisphosphate + phosphate</text>
        <dbReference type="Rhea" id="RHEA:16989"/>
        <dbReference type="ChEBI" id="CHEBI:15377"/>
        <dbReference type="ChEBI" id="CHEBI:43474"/>
        <dbReference type="ChEBI" id="CHEBI:57798"/>
        <dbReference type="ChEBI" id="CHEBI:58130"/>
        <dbReference type="EC" id="3.1.3.62"/>
    </reaction>
    <physiologicalReaction direction="left-to-right" evidence="15">
        <dbReference type="Rhea" id="RHEA:16990"/>
    </physiologicalReaction>
</comment>
<dbReference type="EC" id="3.1.3.80" evidence="3"/>
<protein>
    <recommendedName>
        <fullName evidence="5">Multiple inositol polyphosphate phosphatase 1</fullName>
        <ecNumber evidence="4">3.1.3.62</ecNumber>
        <ecNumber evidence="3">3.1.3.80</ecNumber>
    </recommendedName>
    <alternativeName>
        <fullName evidence="11">2,3-bisphosphoglycerate 3-phosphatase</fullName>
    </alternativeName>
</protein>
<reference evidence="26" key="1">
    <citation type="thesis" date="2020" institute="ProQuest LLC" country="789 East Eisenhower Parkway, Ann Arbor, MI, USA">
        <title>Comparative Genomics and Chromosome Evolution.</title>
        <authorList>
            <person name="Mudd A.B."/>
        </authorList>
    </citation>
    <scope>NUCLEOTIDE SEQUENCE</scope>
    <source>
        <strain evidence="26">1538</strain>
        <tissue evidence="26">Blood</tissue>
    </source>
</reference>
<dbReference type="GO" id="GO:0003993">
    <property type="term" value="F:acid phosphatase activity"/>
    <property type="evidence" value="ECO:0007669"/>
    <property type="project" value="TreeGrafter"/>
</dbReference>
<evidence type="ECO:0000256" key="15">
    <source>
        <dbReference type="ARBA" id="ARBA00043691"/>
    </source>
</evidence>
<evidence type="ECO:0000256" key="14">
    <source>
        <dbReference type="ARBA" id="ARBA00043674"/>
    </source>
</evidence>
<evidence type="ECO:0000256" key="21">
    <source>
        <dbReference type="ARBA" id="ARBA00043762"/>
    </source>
</evidence>
<feature type="region of interest" description="Disordered" evidence="25">
    <location>
        <begin position="373"/>
        <end position="411"/>
    </location>
</feature>
<keyword evidence="9" id="KW-0472">Membrane</keyword>
<name>A0AAV2ZMJ7_PYXAD</name>
<dbReference type="Pfam" id="PF00328">
    <property type="entry name" value="His_Phos_2"/>
    <property type="match status" value="1"/>
</dbReference>
<evidence type="ECO:0000256" key="24">
    <source>
        <dbReference type="ARBA" id="ARBA00043832"/>
    </source>
</evidence>
<evidence type="ECO:0000256" key="23">
    <source>
        <dbReference type="ARBA" id="ARBA00043829"/>
    </source>
</evidence>
<keyword evidence="10" id="KW-0325">Glycoprotein</keyword>
<dbReference type="GO" id="GO:0005886">
    <property type="term" value="C:plasma membrane"/>
    <property type="evidence" value="ECO:0007669"/>
    <property type="project" value="UniProtKB-SubCell"/>
</dbReference>
<evidence type="ECO:0000256" key="22">
    <source>
        <dbReference type="ARBA" id="ARBA00043801"/>
    </source>
</evidence>
<comment type="catalytic activity">
    <reaction evidence="22">
        <text>1D-myo-inositol 2,3-bisphosphate + H2O = 1D-myo-inositol 2-phosphate + phosphate</text>
        <dbReference type="Rhea" id="RHEA:77139"/>
        <dbReference type="ChEBI" id="CHEBI:15377"/>
        <dbReference type="ChEBI" id="CHEBI:43474"/>
        <dbReference type="ChEBI" id="CHEBI:84142"/>
        <dbReference type="ChEBI" id="CHEBI:195538"/>
    </reaction>
    <physiologicalReaction direction="left-to-right" evidence="22">
        <dbReference type="Rhea" id="RHEA:77140"/>
    </physiologicalReaction>
</comment>
<dbReference type="Gene3D" id="3.40.50.1240">
    <property type="entry name" value="Phosphoglycerate mutase-like"/>
    <property type="match status" value="1"/>
</dbReference>
<keyword evidence="8" id="KW-0378">Hydrolase</keyword>
<dbReference type="EMBL" id="DYDO01000012">
    <property type="protein sequence ID" value="DBA15193.1"/>
    <property type="molecule type" value="Genomic_DNA"/>
</dbReference>
<comment type="catalytic activity">
    <reaction evidence="21">
        <text>1D-myo-inositol 1,3,4,5,6-pentakisphosphate + H2O = 1D-myo-inositol 1,4,5,6-tetrakisphosphate + phosphate</text>
        <dbReference type="Rhea" id="RHEA:77143"/>
        <dbReference type="ChEBI" id="CHEBI:15377"/>
        <dbReference type="ChEBI" id="CHEBI:43474"/>
        <dbReference type="ChEBI" id="CHEBI:57627"/>
        <dbReference type="ChEBI" id="CHEBI:57733"/>
    </reaction>
    <physiologicalReaction direction="left-to-right" evidence="21">
        <dbReference type="Rhea" id="RHEA:77144"/>
    </physiologicalReaction>
</comment>
<comment type="similarity">
    <text evidence="2">Belongs to the histidine acid phosphatase family. MINPP1 subfamily.</text>
</comment>
<dbReference type="InterPro" id="IPR000560">
    <property type="entry name" value="His_Pase_clade-2"/>
</dbReference>
<comment type="catalytic activity">
    <reaction evidence="12">
        <text>1D-myo-inositol 1,2,5,6-tetrakisphosphate + H2O = 1D-myo-inositol 1,2,6-trisphosphate + phosphate</text>
        <dbReference type="Rhea" id="RHEA:77119"/>
        <dbReference type="ChEBI" id="CHEBI:15377"/>
        <dbReference type="ChEBI" id="CHEBI:43474"/>
        <dbReference type="ChEBI" id="CHEBI:195535"/>
        <dbReference type="ChEBI" id="CHEBI:195537"/>
        <dbReference type="EC" id="3.1.3.62"/>
    </reaction>
    <physiologicalReaction direction="left-to-right" evidence="12">
        <dbReference type="Rhea" id="RHEA:77120"/>
    </physiologicalReaction>
</comment>
<comment type="catalytic activity">
    <reaction evidence="14">
        <text>1D-myo-inositol 1,2-bisphosphate + H2O = 1D-myo-inositol 2-phosphate + phosphate</text>
        <dbReference type="Rhea" id="RHEA:77135"/>
        <dbReference type="ChEBI" id="CHEBI:15377"/>
        <dbReference type="ChEBI" id="CHEBI:43474"/>
        <dbReference type="ChEBI" id="CHEBI:84142"/>
        <dbReference type="ChEBI" id="CHEBI:195539"/>
        <dbReference type="EC" id="3.1.3.62"/>
    </reaction>
    <physiologicalReaction direction="left-to-right" evidence="14">
        <dbReference type="Rhea" id="RHEA:77136"/>
    </physiologicalReaction>
</comment>
<dbReference type="AlphaFoldDB" id="A0AAV2ZMJ7"/>
<comment type="catalytic activity">
    <reaction evidence="20">
        <text>1D-myo-inositol 1,2,3,5,6-pentakisphosphate + H2O = 1D-myo-inositol 1,2,3,6-tetrakisphosphate + phosphate</text>
        <dbReference type="Rhea" id="RHEA:77111"/>
        <dbReference type="ChEBI" id="CHEBI:15377"/>
        <dbReference type="ChEBI" id="CHEBI:43474"/>
        <dbReference type="ChEBI" id="CHEBI:58747"/>
        <dbReference type="ChEBI" id="CHEBI:195534"/>
    </reaction>
    <physiologicalReaction direction="left-to-right" evidence="20">
        <dbReference type="Rhea" id="RHEA:77112"/>
    </physiologicalReaction>
</comment>
<evidence type="ECO:0000256" key="1">
    <source>
        <dbReference type="ARBA" id="ARBA00004236"/>
    </source>
</evidence>
<evidence type="ECO:0000256" key="7">
    <source>
        <dbReference type="ARBA" id="ARBA00022729"/>
    </source>
</evidence>
<comment type="catalytic activity">
    <reaction evidence="18">
        <text>1D-myo-inositol hexakisphosphate + H2O = 1D-myo-inositol 1,2,3,5,6-pentakisphosphate + phosphate</text>
        <dbReference type="Rhea" id="RHEA:20960"/>
        <dbReference type="ChEBI" id="CHEBI:15377"/>
        <dbReference type="ChEBI" id="CHEBI:43474"/>
        <dbReference type="ChEBI" id="CHEBI:58130"/>
        <dbReference type="ChEBI" id="CHEBI:58747"/>
    </reaction>
    <physiologicalReaction direction="left-to-right" evidence="18">
        <dbReference type="Rhea" id="RHEA:20961"/>
    </physiologicalReaction>
</comment>
<evidence type="ECO:0000256" key="4">
    <source>
        <dbReference type="ARBA" id="ARBA00013040"/>
    </source>
</evidence>
<keyword evidence="6" id="KW-1003">Cell membrane</keyword>
<dbReference type="CDD" id="cd07061">
    <property type="entry name" value="HP_HAP_like"/>
    <property type="match status" value="1"/>
</dbReference>
<feature type="compositionally biased region" description="Basic residues" evidence="25">
    <location>
        <begin position="398"/>
        <end position="408"/>
    </location>
</feature>
<organism evidence="26 27">
    <name type="scientific">Pyxicephalus adspersus</name>
    <name type="common">African bullfrog</name>
    <dbReference type="NCBI Taxonomy" id="30357"/>
    <lineage>
        <taxon>Eukaryota</taxon>
        <taxon>Metazoa</taxon>
        <taxon>Chordata</taxon>
        <taxon>Craniata</taxon>
        <taxon>Vertebrata</taxon>
        <taxon>Euteleostomi</taxon>
        <taxon>Amphibia</taxon>
        <taxon>Batrachia</taxon>
        <taxon>Anura</taxon>
        <taxon>Neobatrachia</taxon>
        <taxon>Ranoidea</taxon>
        <taxon>Pyxicephalidae</taxon>
        <taxon>Pyxicephalinae</taxon>
        <taxon>Pyxicephalus</taxon>
    </lineage>
</organism>
<evidence type="ECO:0000256" key="2">
    <source>
        <dbReference type="ARBA" id="ARBA00008422"/>
    </source>
</evidence>
<keyword evidence="27" id="KW-1185">Reference proteome</keyword>
<comment type="catalytic activity">
    <reaction evidence="19">
        <text>1D-myo-inositol 1,2,6-trisphosphate + H2O = 1D-myo-inositol 1,2-bisphosphate + phosphate</text>
        <dbReference type="Rhea" id="RHEA:77131"/>
        <dbReference type="ChEBI" id="CHEBI:15377"/>
        <dbReference type="ChEBI" id="CHEBI:43474"/>
        <dbReference type="ChEBI" id="CHEBI:195537"/>
        <dbReference type="ChEBI" id="CHEBI:195539"/>
        <dbReference type="EC" id="3.1.3.62"/>
    </reaction>
    <physiologicalReaction direction="left-to-right" evidence="19">
        <dbReference type="Rhea" id="RHEA:77132"/>
    </physiologicalReaction>
</comment>
<dbReference type="SUPFAM" id="SSF53254">
    <property type="entry name" value="Phosphoglycerate mutase-like"/>
    <property type="match status" value="1"/>
</dbReference>
<evidence type="ECO:0000256" key="18">
    <source>
        <dbReference type="ARBA" id="ARBA00043746"/>
    </source>
</evidence>
<evidence type="ECO:0000256" key="13">
    <source>
        <dbReference type="ARBA" id="ARBA00043671"/>
    </source>
</evidence>
<gene>
    <name evidence="26" type="ORF">GDO54_004437</name>
</gene>
<evidence type="ECO:0000256" key="8">
    <source>
        <dbReference type="ARBA" id="ARBA00022801"/>
    </source>
</evidence>
<dbReference type="GO" id="GO:0052745">
    <property type="term" value="F:inositol phosphate phosphatase activity"/>
    <property type="evidence" value="ECO:0007669"/>
    <property type="project" value="TreeGrafter"/>
</dbReference>
<dbReference type="PANTHER" id="PTHR20963:SF8">
    <property type="entry name" value="MULTIPLE INOSITOL POLYPHOSPHATE PHOSPHATASE 1"/>
    <property type="match status" value="1"/>
</dbReference>
<dbReference type="FunFam" id="3.40.50.1240:FF:000014">
    <property type="entry name" value="Multiple inositol polyphosphate phosphatase 1"/>
    <property type="match status" value="1"/>
</dbReference>
<evidence type="ECO:0000256" key="11">
    <source>
        <dbReference type="ARBA" id="ARBA00031642"/>
    </source>
</evidence>
<feature type="compositionally biased region" description="Basic and acidic residues" evidence="25">
    <location>
        <begin position="377"/>
        <end position="392"/>
    </location>
</feature>
<dbReference type="PANTHER" id="PTHR20963">
    <property type="entry name" value="MULTIPLE INOSITOL POLYPHOSPHATE PHOSPHATASE-RELATED"/>
    <property type="match status" value="1"/>
</dbReference>
<comment type="catalytic activity">
    <reaction evidence="24">
        <text>(2R)-2,3-bisphosphoglycerate + H2O = (2R)-2-phosphoglycerate + phosphate</text>
        <dbReference type="Rhea" id="RHEA:27381"/>
        <dbReference type="ChEBI" id="CHEBI:15377"/>
        <dbReference type="ChEBI" id="CHEBI:43474"/>
        <dbReference type="ChEBI" id="CHEBI:58248"/>
        <dbReference type="ChEBI" id="CHEBI:58289"/>
        <dbReference type="EC" id="3.1.3.80"/>
    </reaction>
    <physiologicalReaction direction="left-to-right" evidence="24">
        <dbReference type="Rhea" id="RHEA:27382"/>
    </physiologicalReaction>
</comment>
<evidence type="ECO:0000256" key="20">
    <source>
        <dbReference type="ARBA" id="ARBA00043757"/>
    </source>
</evidence>
<evidence type="ECO:0000256" key="5">
    <source>
        <dbReference type="ARBA" id="ARBA00018097"/>
    </source>
</evidence>
<evidence type="ECO:0000256" key="12">
    <source>
        <dbReference type="ARBA" id="ARBA00043668"/>
    </source>
</evidence>
<dbReference type="EC" id="3.1.3.62" evidence="4"/>
<evidence type="ECO:0000256" key="6">
    <source>
        <dbReference type="ARBA" id="ARBA00022475"/>
    </source>
</evidence>
<comment type="catalytic activity">
    <reaction evidence="13">
        <text>1D-myo-inositol 1,2,4,5,6-pentakisphosphate + H2O = 1D-myo-inositol 1,2,5,6-tetrakisphosphate + phosphate</text>
        <dbReference type="Rhea" id="RHEA:77115"/>
        <dbReference type="ChEBI" id="CHEBI:15377"/>
        <dbReference type="ChEBI" id="CHEBI:43474"/>
        <dbReference type="ChEBI" id="CHEBI:57798"/>
        <dbReference type="ChEBI" id="CHEBI:195535"/>
        <dbReference type="EC" id="3.1.3.62"/>
    </reaction>
    <physiologicalReaction direction="left-to-right" evidence="13">
        <dbReference type="Rhea" id="RHEA:77116"/>
    </physiologicalReaction>
</comment>
<evidence type="ECO:0000256" key="17">
    <source>
        <dbReference type="ARBA" id="ARBA00043739"/>
    </source>
</evidence>
<evidence type="ECO:0000256" key="3">
    <source>
        <dbReference type="ARBA" id="ARBA00012976"/>
    </source>
</evidence>
<comment type="caution">
    <text evidence="26">The sequence shown here is derived from an EMBL/GenBank/DDBJ whole genome shotgun (WGS) entry which is preliminary data.</text>
</comment>
<dbReference type="InterPro" id="IPR029033">
    <property type="entry name" value="His_PPase_superfam"/>
</dbReference>
<evidence type="ECO:0000256" key="10">
    <source>
        <dbReference type="ARBA" id="ARBA00023180"/>
    </source>
</evidence>
<evidence type="ECO:0000256" key="9">
    <source>
        <dbReference type="ARBA" id="ARBA00023136"/>
    </source>
</evidence>
<sequence>MKQIYNVIKQSESNSELVKELQSWNMWYEDWMDGQLVKKGEEDMKNLAYRLASLFPSLFTADKLKKRKMSFTTSSKHRCVDSTKSFIKGLTHNYLQLPELPDAEQGETTCIEPTVNDTLMRFFDHCEKFIVQVEDNDTAMHEVDKFKIGPEMQKVIRKVATLLGVPEDQLNADLIQVAFFTCSFELAINNIISSPWCHLFDEEDAKVLEYLNDLKQYWKRGYGFDINSRSSCKLFQHIFQHLETAVFESKRSQQISSPVVMQFGHAETLLPLLALMGLFKDEKPLTADNFSSQSEQKFRSGRIVPYASNLVFVLYHCDLVESPKEEYQVQMLLNENLLPFPHSEESLRTHGKFFSPDNPYRPIIGRKSAVCTVGRRPSSDDRPGGSMDDGRRPILMKGKGRARSRVPLRRSPPPLSIEHERCCMYSIVHASCSLFSLERIVKDPFQREKLQVCTQLKPDAPWYNCK</sequence>
<evidence type="ECO:0000256" key="19">
    <source>
        <dbReference type="ARBA" id="ARBA00043747"/>
    </source>
</evidence>
<comment type="catalytic activity">
    <reaction evidence="16">
        <text>1D-myo-inositol 1,2,3-trisphosphate + H2O = 1D-myo-inositol 2,3-bisphosphate + phosphate</text>
        <dbReference type="Rhea" id="RHEA:77127"/>
        <dbReference type="ChEBI" id="CHEBI:15377"/>
        <dbReference type="ChEBI" id="CHEBI:43474"/>
        <dbReference type="ChEBI" id="CHEBI:195536"/>
        <dbReference type="ChEBI" id="CHEBI:195538"/>
    </reaction>
    <physiologicalReaction direction="left-to-right" evidence="16">
        <dbReference type="Rhea" id="RHEA:77128"/>
    </physiologicalReaction>
</comment>